<dbReference type="Gene3D" id="3.90.550.10">
    <property type="entry name" value="Spore Coat Polysaccharide Biosynthesis Protein SpsA, Chain A"/>
    <property type="match status" value="1"/>
</dbReference>
<evidence type="ECO:0000256" key="2">
    <source>
        <dbReference type="ARBA" id="ARBA00022695"/>
    </source>
</evidence>
<dbReference type="SUPFAM" id="SSF53448">
    <property type="entry name" value="Nucleotide-diphospho-sugar transferases"/>
    <property type="match status" value="1"/>
</dbReference>
<dbReference type="GO" id="GO:0070567">
    <property type="term" value="F:cytidylyltransferase activity"/>
    <property type="evidence" value="ECO:0007669"/>
    <property type="project" value="InterPro"/>
</dbReference>
<accession>A0A1G2LNL1</accession>
<dbReference type="GO" id="GO:0005829">
    <property type="term" value="C:cytosol"/>
    <property type="evidence" value="ECO:0007669"/>
    <property type="project" value="TreeGrafter"/>
</dbReference>
<name>A0A1G2LNL1_9BACT</name>
<evidence type="ECO:0008006" key="5">
    <source>
        <dbReference type="Google" id="ProtNLM"/>
    </source>
</evidence>
<evidence type="ECO:0000313" key="4">
    <source>
        <dbReference type="Proteomes" id="UP000177171"/>
    </source>
</evidence>
<dbReference type="PANTHER" id="PTHR43015">
    <property type="entry name" value="D-RIBITOL-5-PHOSPHATE CYTIDYLYLTRANSFERASE"/>
    <property type="match status" value="1"/>
</dbReference>
<keyword evidence="2" id="KW-0548">Nucleotidyltransferase</keyword>
<evidence type="ECO:0000256" key="1">
    <source>
        <dbReference type="ARBA" id="ARBA00022679"/>
    </source>
</evidence>
<organism evidence="3 4">
    <name type="scientific">Candidatus Sungbacteria bacterium RIFCSPLOWO2_12_FULL_41_11</name>
    <dbReference type="NCBI Taxonomy" id="1802286"/>
    <lineage>
        <taxon>Bacteria</taxon>
        <taxon>Candidatus Sungiibacteriota</taxon>
    </lineage>
</organism>
<evidence type="ECO:0000313" key="3">
    <source>
        <dbReference type="EMBL" id="OHA13208.1"/>
    </source>
</evidence>
<dbReference type="AlphaFoldDB" id="A0A1G2LNL1"/>
<sequence>MISKNKIKKIRVVAILLAGGRGERMGGVFKQFLKISGKPVFFYSLEKLIDNEFINEIIVVVPEQKVNYTKRLIEKKLNNAKVRVIPCEKTRKLSSSRVIFDFKKRECPPDYVIFHDAARPAISERIVNSVICEAVRCGGAVVAGKAADLIFEAGSGYIHRAIPKEMAYCGFTPQCFRFKDLYEAHKKSADKKIFDSADNIELLLRFSKKCRIKLIEYSRPIHKITFSYDIAMIKQFLKK</sequence>
<dbReference type="InterPro" id="IPR034683">
    <property type="entry name" value="IspD/TarI"/>
</dbReference>
<dbReference type="EMBL" id="MHQY01000033">
    <property type="protein sequence ID" value="OHA13208.1"/>
    <property type="molecule type" value="Genomic_DNA"/>
</dbReference>
<reference evidence="3 4" key="1">
    <citation type="journal article" date="2016" name="Nat. Commun.">
        <title>Thousands of microbial genomes shed light on interconnected biogeochemical processes in an aquifer system.</title>
        <authorList>
            <person name="Anantharaman K."/>
            <person name="Brown C.T."/>
            <person name="Hug L.A."/>
            <person name="Sharon I."/>
            <person name="Castelle C.J."/>
            <person name="Probst A.J."/>
            <person name="Thomas B.C."/>
            <person name="Singh A."/>
            <person name="Wilkins M.J."/>
            <person name="Karaoz U."/>
            <person name="Brodie E.L."/>
            <person name="Williams K.H."/>
            <person name="Hubbard S.S."/>
            <person name="Banfield J.F."/>
        </authorList>
    </citation>
    <scope>NUCLEOTIDE SEQUENCE [LARGE SCALE GENOMIC DNA]</scope>
</reference>
<gene>
    <name evidence="3" type="ORF">A3G49_02480</name>
</gene>
<keyword evidence="1" id="KW-0808">Transferase</keyword>
<dbReference type="Pfam" id="PF01128">
    <property type="entry name" value="IspD"/>
    <property type="match status" value="1"/>
</dbReference>
<comment type="caution">
    <text evidence="3">The sequence shown here is derived from an EMBL/GenBank/DDBJ whole genome shotgun (WGS) entry which is preliminary data.</text>
</comment>
<protein>
    <recommendedName>
        <fullName evidence="5">2-C-methyl-D-erythritol 4-phosphate cytidylyltransferase</fullName>
    </recommendedName>
</protein>
<dbReference type="InterPro" id="IPR029044">
    <property type="entry name" value="Nucleotide-diphossugar_trans"/>
</dbReference>
<dbReference type="PANTHER" id="PTHR43015:SF1">
    <property type="entry name" value="D-RIBITOL-5-PHOSPHATE CYTIDYLYLTRANSFERASE"/>
    <property type="match status" value="1"/>
</dbReference>
<dbReference type="Proteomes" id="UP000177171">
    <property type="component" value="Unassembled WGS sequence"/>
</dbReference>
<proteinExistence type="predicted"/>